<dbReference type="CDD" id="cd04301">
    <property type="entry name" value="NAT_SF"/>
    <property type="match status" value="1"/>
</dbReference>
<gene>
    <name evidence="3" type="ORF">K461DRAFT_270133</name>
</gene>
<keyword evidence="4" id="KW-1185">Reference proteome</keyword>
<organism evidence="3 4">
    <name type="scientific">Myriangium duriaei CBS 260.36</name>
    <dbReference type="NCBI Taxonomy" id="1168546"/>
    <lineage>
        <taxon>Eukaryota</taxon>
        <taxon>Fungi</taxon>
        <taxon>Dikarya</taxon>
        <taxon>Ascomycota</taxon>
        <taxon>Pezizomycotina</taxon>
        <taxon>Dothideomycetes</taxon>
        <taxon>Dothideomycetidae</taxon>
        <taxon>Myriangiales</taxon>
        <taxon>Myriangiaceae</taxon>
        <taxon>Myriangium</taxon>
    </lineage>
</organism>
<dbReference type="Gene3D" id="3.40.630.30">
    <property type="match status" value="1"/>
</dbReference>
<comment type="caution">
    <text evidence="3">The sequence shown here is derived from an EMBL/GenBank/DDBJ whole genome shotgun (WGS) entry which is preliminary data.</text>
</comment>
<dbReference type="Pfam" id="PF00583">
    <property type="entry name" value="Acetyltransf_1"/>
    <property type="match status" value="1"/>
</dbReference>
<evidence type="ECO:0000256" key="1">
    <source>
        <dbReference type="SAM" id="MobiDB-lite"/>
    </source>
</evidence>
<dbReference type="InterPro" id="IPR000182">
    <property type="entry name" value="GNAT_dom"/>
</dbReference>
<proteinExistence type="predicted"/>
<dbReference type="SUPFAM" id="SSF55729">
    <property type="entry name" value="Acyl-CoA N-acyltransferases (Nat)"/>
    <property type="match status" value="1"/>
</dbReference>
<feature type="domain" description="N-acetyltransferase" evidence="2">
    <location>
        <begin position="358"/>
        <end position="419"/>
    </location>
</feature>
<name>A0A9P4IVI7_9PEZI</name>
<reference evidence="3" key="1">
    <citation type="journal article" date="2020" name="Stud. Mycol.">
        <title>101 Dothideomycetes genomes: a test case for predicting lifestyles and emergence of pathogens.</title>
        <authorList>
            <person name="Haridas S."/>
            <person name="Albert R."/>
            <person name="Binder M."/>
            <person name="Bloem J."/>
            <person name="Labutti K."/>
            <person name="Salamov A."/>
            <person name="Andreopoulos B."/>
            <person name="Baker S."/>
            <person name="Barry K."/>
            <person name="Bills G."/>
            <person name="Bluhm B."/>
            <person name="Cannon C."/>
            <person name="Castanera R."/>
            <person name="Culley D."/>
            <person name="Daum C."/>
            <person name="Ezra D."/>
            <person name="Gonzalez J."/>
            <person name="Henrissat B."/>
            <person name="Kuo A."/>
            <person name="Liang C."/>
            <person name="Lipzen A."/>
            <person name="Lutzoni F."/>
            <person name="Magnuson J."/>
            <person name="Mondo S."/>
            <person name="Nolan M."/>
            <person name="Ohm R."/>
            <person name="Pangilinan J."/>
            <person name="Park H.-J."/>
            <person name="Ramirez L."/>
            <person name="Alfaro M."/>
            <person name="Sun H."/>
            <person name="Tritt A."/>
            <person name="Yoshinaga Y."/>
            <person name="Zwiers L.-H."/>
            <person name="Turgeon B."/>
            <person name="Goodwin S."/>
            <person name="Spatafora J."/>
            <person name="Crous P."/>
            <person name="Grigoriev I."/>
        </authorList>
    </citation>
    <scope>NUCLEOTIDE SEQUENCE</scope>
    <source>
        <strain evidence="3">CBS 260.36</strain>
    </source>
</reference>
<feature type="region of interest" description="Disordered" evidence="1">
    <location>
        <begin position="1"/>
        <end position="57"/>
    </location>
</feature>
<sequence>MASGQTGNRGRGGRHNRSRRGGSRARNSGIWRKDVGQIDTWNNSKDHEGLPDSEAGAAQVTPASILPEGCAQLVNWDGGWAPAPVDWEPTRAFDKPLDYMNKWVHDSVVALSSYLNAMPFSLDYEDAAGIPTKAIFSDAIDLGGMTVEDFRKQSPGTDIVIIGEIAPRYWMPEELEHNLNANTFWELFKALPPTFDCDYADSDLPSRVPWWQRYPGQYAFFMPPPDSGITLPVDLERETKDFTKRRLADKGSTHASKQYVDKMKAAEARRKKKALAEVANAYPALDPDNPDKVAETYALPDTSIKPKIDLFVRQVCDYDVTQLCEIYNHYVEKSCVVADANPITKNAMLDRMRRIQSANLPFLVAVRQRTKKIVGFIYCDDFNDDRGMYRFTAELEVFTRPGFERKGVAKVLMNQTLAIVDPDHLKNCGENVEVEETVGLGVQRRIKNVLINLALSRRKKQQWLLDGLVKLGWKQAGFVEEIGYKDCAVIDMAIFQKITGERINKDCLPL</sequence>
<evidence type="ECO:0000313" key="3">
    <source>
        <dbReference type="EMBL" id="KAF2150727.1"/>
    </source>
</evidence>
<accession>A0A9P4IVI7</accession>
<dbReference type="OrthoDB" id="2129362at2759"/>
<dbReference type="InterPro" id="IPR016181">
    <property type="entry name" value="Acyl_CoA_acyltransferase"/>
</dbReference>
<dbReference type="GO" id="GO:0016747">
    <property type="term" value="F:acyltransferase activity, transferring groups other than amino-acyl groups"/>
    <property type="evidence" value="ECO:0007669"/>
    <property type="project" value="InterPro"/>
</dbReference>
<feature type="compositionally biased region" description="Basic residues" evidence="1">
    <location>
        <begin position="11"/>
        <end position="23"/>
    </location>
</feature>
<dbReference type="AlphaFoldDB" id="A0A9P4IVI7"/>
<evidence type="ECO:0000313" key="4">
    <source>
        <dbReference type="Proteomes" id="UP000799439"/>
    </source>
</evidence>
<protein>
    <recommendedName>
        <fullName evidence="2">N-acetyltransferase domain-containing protein</fullName>
    </recommendedName>
</protein>
<dbReference type="Proteomes" id="UP000799439">
    <property type="component" value="Unassembled WGS sequence"/>
</dbReference>
<evidence type="ECO:0000259" key="2">
    <source>
        <dbReference type="Pfam" id="PF00583"/>
    </source>
</evidence>
<dbReference type="EMBL" id="ML996089">
    <property type="protein sequence ID" value="KAF2150727.1"/>
    <property type="molecule type" value="Genomic_DNA"/>
</dbReference>